<dbReference type="NCBIfam" id="TIGR01451">
    <property type="entry name" value="B_ant_repeat"/>
    <property type="match status" value="2"/>
</dbReference>
<feature type="region of interest" description="Disordered" evidence="1">
    <location>
        <begin position="593"/>
        <end position="628"/>
    </location>
</feature>
<evidence type="ECO:0000313" key="5">
    <source>
        <dbReference type="Proteomes" id="UP000826188"/>
    </source>
</evidence>
<dbReference type="PANTHER" id="PTHR34819:SF3">
    <property type="entry name" value="CELL SURFACE PROTEIN"/>
    <property type="match status" value="1"/>
</dbReference>
<sequence length="2227" mass="221610">MKATLRLLGLVAVLASSGLLPALGQTCTTAPVTLDYTARTNGESWKNRPAEGVPSTTSFTRVGTSYSSTNDNATALSVSALNGQKGLVWSATYLANNSSTVTYTFSRAVSGLSMRVQDIDAIYNVGVVNLALSSGYTDEVTISGTTATNTTVRPTLTLVGSSTTYINLSNTTTTATATAKVGPGGNSAVDGASVDVAFNVPVTSFTIVYRNTTAANGLLPLTETQSISIPSISWCRIEPVANDVTTAGMSNGASVLPISALSAAVDGTLKGYKLVTVPSATQGILYVNGTAVTAGQNLTPVQATQLTFDPAVTATGPVSFSYTAIDDADVQDATPATYTIPVTPTGASGAPAPCANPGRDGSVAGLAVNPDTYYPSRTTQTLAAGATSIVVEAAAGTTKTNIAAGDLLLVIQMQGADINVTSTDAYGDGVAGGPASGYLSNASFTAGTYEYVVAKSDVTTAGGTVQLATPLRSGYQNAPATSTAGQRRFQVVRVPQYGNLTLSATITALPWDGSTGGILALDVAGTLNLNGFTINATGAGFRGGAGRVQTTANGDDLSYVTTAASNNNAQKGEGIAGTPQYVFNGTTLVTNTADGYPSGSNSRGAPANAGGGGNNNVDNSGGGGGANGGAGGRGGNNFNTKLAIGGEPGAAVTEGSSSRLFLGGGGGAGTNNGSTGTDGTISSGAVGGGIIMVRTGAVSGTGTLVANGTSASSAVKDDGNGGGGAGGSILLTAVNTAGLSKVTLTADGGNGGTNTGSGTAGYHGPGGGGGGGVVLANGAVAAVSTAAGANGTTVGGGAFGAAPGLSGVSNTQISGNVANSTVGTTCAADVTTTLTGPALLNPGQPSGSYTATFTNTGLGTAEGLTQTVTLPMGVTSVQVPNGATYDPNTRIITFSGSASTLNGRASNAYQFSFTAPRQTGTLTLISNVSTTTAEGVSIAPNQASLTATLNMTADVAVTITTPTNPVTAGQDGTFDVTFDNIGTNAAATPTAQVQLPSGLQEVRVTASNGVTGNYVGATGIVTYTFPNNNAALASLFRASSSIKFTAPAVGPVTATATMSTSTYEAGQTANNAGTSTLNITPSFDLATSLHGPTSTVEGSLTTFTVLTTNAGPSPASSVTQYVQLPAGLSSVFVSGNGTYDKNSGIITFPTLAMLANGTTVNNSISFAAPMSNFTVTASVSPTAGDLFTNNNSTTAAPTSVTPATTDRANIYTSITVPGANMLPGAPLVFSVTMGNHGPATANNVVQRVLLPPNMTGVQTTGSGTYDPATGLVTFPAISPVSGTAEMRTITLAAPQAGTVMALASISSATSDPMLGNNLAATAAVVAPQADVATALQGPLSTVAGQSVTYTVTTLNNGPSVASNVVQTVQIPAGLTGVNAGTGTYDATSGVITFPAVTSQAVGSTMTSTITFTAPSNSSFVATAYVSSSTADANTSNNTAKATTATQRNADISVFLTGVKTTVVGNPVTYTVTTTNNGPSLSSGQTTTVQLPAELGGVTVTGGGSYNAATGLVTFPTVTDQAVGTAGTLANTITFLAPDAAQLTLLATTVAAAGANDPSLVNNTATISTEVTTTTLASVDEQTSIVANVLVQAAGQPIRFTVNTINASTTTPATNVVQLVSLPAGLTGVTVEDGGYNEQTGVVTFATLSTQAAGTTRTRDITVNAPGTGPLVARASVLSGNPDPTPANNYATAVVNIDARADVMTKVSGPAIALPGTLVTYNVVTLNNGPSPATDVQQKIVLPAGATVVALPVGATQNGSEITFATLASQAAGVAGEVTNNITFTALTPSFSVTSSLIATTVDMNPGDNTSTQATTLANQAPVANATINTMQSPQGNTAGQLAIAPLNGRDADGSIRSYTIKSLPTSAQGVLYLNGSPVAMEQQVMATDAGKLTFDPAESYTGNVFFSYTATDNQNTDSAPALYALAVGQDNVAQYTKTALKGGTTTPYQNSDVIATVFDENGGAYNDATPQAITDNGIRQATLADQTSTEQLSTLGLALDPATGQLLVADRNKLRAGTYAVNITTTDAYGGITSHAVGFTIGGNPLPVELVAFEVKAVGQHAVLNWRTASEKNNDRFVVERSSDGHSFVPVGSVAGHGNTSQASSYNLTDAGAAQVAAQLYYRLRQIDQGGTESLSPVRTVQFATLATVAPTLYPNPATTSTELDVRGLATGSYQVSVLDMTGRPVATYPVQGGGLATLPVAQLPAGSYVVVVQGSATRHILRFVKK</sequence>
<dbReference type="PANTHER" id="PTHR34819">
    <property type="entry name" value="LARGE CYSTEINE-RICH PERIPLASMIC PROTEIN OMCB"/>
    <property type="match status" value="1"/>
</dbReference>
<feature type="domain" description="DUF11" evidence="3">
    <location>
        <begin position="1215"/>
        <end position="1321"/>
    </location>
</feature>
<dbReference type="InterPro" id="IPR026444">
    <property type="entry name" value="Secre_tail"/>
</dbReference>
<comment type="caution">
    <text evidence="4">The sequence shown here is derived from an EMBL/GenBank/DDBJ whole genome shotgun (WGS) entry which is preliminary data.</text>
</comment>
<organism evidence="4 5">
    <name type="scientific">Hymenobacter profundi</name>
    <dbReference type="NCBI Taxonomy" id="1982110"/>
    <lineage>
        <taxon>Bacteria</taxon>
        <taxon>Pseudomonadati</taxon>
        <taxon>Bacteroidota</taxon>
        <taxon>Cytophagia</taxon>
        <taxon>Cytophagales</taxon>
        <taxon>Hymenobacteraceae</taxon>
        <taxon>Hymenobacter</taxon>
    </lineage>
</organism>
<feature type="domain" description="DUF11" evidence="3">
    <location>
        <begin position="1093"/>
        <end position="1195"/>
    </location>
</feature>
<dbReference type="InterPro" id="IPR051172">
    <property type="entry name" value="Chlamydia_OmcB"/>
</dbReference>
<evidence type="ECO:0000256" key="1">
    <source>
        <dbReference type="SAM" id="MobiDB-lite"/>
    </source>
</evidence>
<feature type="compositionally biased region" description="Low complexity" evidence="1">
    <location>
        <begin position="598"/>
        <end position="608"/>
    </location>
</feature>
<dbReference type="InterPro" id="IPR047589">
    <property type="entry name" value="DUF11_rpt"/>
</dbReference>
<evidence type="ECO:0000259" key="3">
    <source>
        <dbReference type="Pfam" id="PF01345"/>
    </source>
</evidence>
<feature type="compositionally biased region" description="Gly residues" evidence="1">
    <location>
        <begin position="609"/>
        <end position="628"/>
    </location>
</feature>
<dbReference type="RefSeq" id="WP_219158910.1">
    <property type="nucleotide sequence ID" value="NZ_JAHWGL010000041.1"/>
</dbReference>
<evidence type="ECO:0000313" key="4">
    <source>
        <dbReference type="EMBL" id="MBW3129147.1"/>
    </source>
</evidence>
<dbReference type="Pfam" id="PF17963">
    <property type="entry name" value="Big_9"/>
    <property type="match status" value="1"/>
</dbReference>
<feature type="domain" description="DUF11" evidence="3">
    <location>
        <begin position="954"/>
        <end position="1076"/>
    </location>
</feature>
<dbReference type="NCBIfam" id="TIGR04183">
    <property type="entry name" value="Por_Secre_tail"/>
    <property type="match status" value="1"/>
</dbReference>
<name>A0ABS6WZX8_9BACT</name>
<feature type="domain" description="DUF11" evidence="3">
    <location>
        <begin position="1450"/>
        <end position="1567"/>
    </location>
</feature>
<accession>A0ABS6WZX8</accession>
<dbReference type="EMBL" id="JAHWGL010000041">
    <property type="protein sequence ID" value="MBW3129147.1"/>
    <property type="molecule type" value="Genomic_DNA"/>
</dbReference>
<feature type="domain" description="DUF11" evidence="3">
    <location>
        <begin position="1590"/>
        <end position="1693"/>
    </location>
</feature>
<keyword evidence="2" id="KW-0732">Signal</keyword>
<feature type="domain" description="DUF11" evidence="3">
    <location>
        <begin position="1341"/>
        <end position="1442"/>
    </location>
</feature>
<proteinExistence type="predicted"/>
<feature type="domain" description="DUF11" evidence="3">
    <location>
        <begin position="1704"/>
        <end position="1812"/>
    </location>
</feature>
<keyword evidence="5" id="KW-1185">Reference proteome</keyword>
<dbReference type="Proteomes" id="UP000826188">
    <property type="component" value="Unassembled WGS sequence"/>
</dbReference>
<evidence type="ECO:0000256" key="2">
    <source>
        <dbReference type="SAM" id="SignalP"/>
    </source>
</evidence>
<dbReference type="Pfam" id="PF01345">
    <property type="entry name" value="DUF11"/>
    <property type="match status" value="7"/>
</dbReference>
<dbReference type="InterPro" id="IPR001434">
    <property type="entry name" value="OmcB-like_DUF11"/>
</dbReference>
<protein>
    <submittedName>
        <fullName evidence="4">T9SS type A sorting domain-containing protein</fullName>
    </submittedName>
</protein>
<gene>
    <name evidence="4" type="ORF">KYK14_11325</name>
</gene>
<reference evidence="4 5" key="1">
    <citation type="submission" date="2021-07" db="EMBL/GenBank/DDBJ databases">
        <title>Hymenobacter profundi sp. nov., isolated from deep-sea water.</title>
        <authorList>
            <person name="Kim M.K."/>
        </authorList>
    </citation>
    <scope>NUCLEOTIDE SEQUENCE [LARGE SCALE GENOMIC DNA]</scope>
    <source>
        <strain evidence="4 5">M2</strain>
    </source>
</reference>
<feature type="signal peptide" evidence="2">
    <location>
        <begin position="1"/>
        <end position="22"/>
    </location>
</feature>
<feature type="chain" id="PRO_5045050090" evidence="2">
    <location>
        <begin position="23"/>
        <end position="2227"/>
    </location>
</feature>